<dbReference type="RefSeq" id="WP_063186760.1">
    <property type="nucleotide sequence ID" value="NZ_LQRA01000089.1"/>
</dbReference>
<dbReference type="eggNOG" id="COG1506">
    <property type="taxonomic scope" value="Bacteria"/>
</dbReference>
<gene>
    <name evidence="4" type="ORF">AV654_31665</name>
</gene>
<dbReference type="Pfam" id="PF00326">
    <property type="entry name" value="Peptidase_S9"/>
    <property type="match status" value="1"/>
</dbReference>
<dbReference type="PRINTS" id="PR00862">
    <property type="entry name" value="PROLIGOPTASE"/>
</dbReference>
<dbReference type="eggNOG" id="COG0823">
    <property type="taxonomic scope" value="Bacteria"/>
</dbReference>
<dbReference type="EMBL" id="LQRA01000089">
    <property type="protein sequence ID" value="KZE73594.1"/>
    <property type="molecule type" value="Genomic_DNA"/>
</dbReference>
<dbReference type="SUPFAM" id="SSF53474">
    <property type="entry name" value="alpha/beta-Hydrolases"/>
    <property type="match status" value="1"/>
</dbReference>
<dbReference type="PANTHER" id="PTHR42776">
    <property type="entry name" value="SERINE PEPTIDASE S9 FAMILY MEMBER"/>
    <property type="match status" value="1"/>
</dbReference>
<reference evidence="5" key="1">
    <citation type="submission" date="2016-01" db="EMBL/GenBank/DDBJ databases">
        <title>Draft genome of Chromobacterium sp. F49.</title>
        <authorList>
            <person name="Hong K.W."/>
        </authorList>
    </citation>
    <scope>NUCLEOTIDE SEQUENCE [LARGE SCALE GENOMIC DNA]</scope>
    <source>
        <strain evidence="5">M63</strain>
    </source>
</reference>
<protein>
    <submittedName>
        <fullName evidence="4">Peptidase S9</fullName>
    </submittedName>
</protein>
<dbReference type="SUPFAM" id="SSF82171">
    <property type="entry name" value="DPP6 N-terminal domain-like"/>
    <property type="match status" value="1"/>
</dbReference>
<dbReference type="AlphaFoldDB" id="A0A165Q3W6"/>
<dbReference type="Gene3D" id="3.40.50.1820">
    <property type="entry name" value="alpha/beta hydrolase"/>
    <property type="match status" value="1"/>
</dbReference>
<evidence type="ECO:0000313" key="4">
    <source>
        <dbReference type="EMBL" id="KZE73594.1"/>
    </source>
</evidence>
<name>A0A165Q3W6_9BACL</name>
<dbReference type="Pfam" id="PF07676">
    <property type="entry name" value="PD40"/>
    <property type="match status" value="2"/>
</dbReference>
<evidence type="ECO:0000259" key="3">
    <source>
        <dbReference type="Pfam" id="PF00326"/>
    </source>
</evidence>
<proteinExistence type="predicted"/>
<sequence length="606" mass="67784">MESKALIEQNDKLHAYLKVLSASQPQVVPGRGRVTFLTKKTGLPQLWSWEAATDRCEQVIQLPDRVVEAKHSPCGSRTVIGMDHKGNEKQQLYVLDNDTLDVQELTVSPQHFHNVGDWSPCGRKIAFSSNRRGPGLFDVFVQDVETKQVEEIYRHEGRCVPLCWLPDGSGLLILADVTNVVQSLHVLDLRSGAIREIGVPGAGDYASVQLAKDGTGYFVTNAAENTMALYRFSTERAGAELLVHVPAWDIEAAKLSPDGSRIAYTVNEGGISALYLYEVEGGHSTAVELPRGVISSLSWLNDDELIFALKSPVLPGDIWRYGLKDETLRRLTSFGRSETIEHLWQEAELYTFRSFDGVEVPYFYYRPAESAGQTEESGPAPTVVYVHGGPESQIRFEFHPVIQYLVGQGFNVVTPNVRGSMGYGKTYLNLDNARKRMDAVADLAWMVKDLSRFATVDTGKIGIMGRSYGGFMVLAALTHYPDLWAAGVDIVGISHFRTFLENTGEWRRALREAEYGTLADDSDFFEEIAPLNHSQKIKVPLLIFHGRNDTRVPVSEAEQLYADMQARGQEAKLVIFEDEGHQTEKMENHIAMNTEIVRFFREYLEA</sequence>
<keyword evidence="1" id="KW-0378">Hydrolase</keyword>
<keyword evidence="2" id="KW-0720">Serine protease</keyword>
<dbReference type="OrthoDB" id="108903at2"/>
<accession>A0A165Q3W6</accession>
<dbReference type="PANTHER" id="PTHR42776:SF27">
    <property type="entry name" value="DIPEPTIDYL PEPTIDASE FAMILY MEMBER 6"/>
    <property type="match status" value="1"/>
</dbReference>
<dbReference type="InterPro" id="IPR002470">
    <property type="entry name" value="Peptidase_S9A"/>
</dbReference>
<comment type="caution">
    <text evidence="4">The sequence shown here is derived from an EMBL/GenBank/DDBJ whole genome shotgun (WGS) entry which is preliminary data.</text>
</comment>
<dbReference type="Gene3D" id="2.120.10.30">
    <property type="entry name" value="TolB, C-terminal domain"/>
    <property type="match status" value="2"/>
</dbReference>
<keyword evidence="2" id="KW-0645">Protease</keyword>
<keyword evidence="5" id="KW-1185">Reference proteome</keyword>
<evidence type="ECO:0000256" key="1">
    <source>
        <dbReference type="ARBA" id="ARBA00022801"/>
    </source>
</evidence>
<dbReference type="InterPro" id="IPR011042">
    <property type="entry name" value="6-blade_b-propeller_TolB-like"/>
</dbReference>
<dbReference type="InterPro" id="IPR011659">
    <property type="entry name" value="WD40"/>
</dbReference>
<dbReference type="Proteomes" id="UP000076563">
    <property type="component" value="Unassembled WGS sequence"/>
</dbReference>
<dbReference type="InterPro" id="IPR029058">
    <property type="entry name" value="AB_hydrolase_fold"/>
</dbReference>
<dbReference type="InterPro" id="IPR001375">
    <property type="entry name" value="Peptidase_S9_cat"/>
</dbReference>
<evidence type="ECO:0000256" key="2">
    <source>
        <dbReference type="ARBA" id="ARBA00022825"/>
    </source>
</evidence>
<organism evidence="4 5">
    <name type="scientific">Paenibacillus elgii</name>
    <dbReference type="NCBI Taxonomy" id="189691"/>
    <lineage>
        <taxon>Bacteria</taxon>
        <taxon>Bacillati</taxon>
        <taxon>Bacillota</taxon>
        <taxon>Bacilli</taxon>
        <taxon>Bacillales</taxon>
        <taxon>Paenibacillaceae</taxon>
        <taxon>Paenibacillus</taxon>
    </lineage>
</organism>
<dbReference type="GO" id="GO:0006508">
    <property type="term" value="P:proteolysis"/>
    <property type="evidence" value="ECO:0007669"/>
    <property type="project" value="InterPro"/>
</dbReference>
<feature type="domain" description="Peptidase S9 prolyl oligopeptidase catalytic" evidence="3">
    <location>
        <begin position="398"/>
        <end position="605"/>
    </location>
</feature>
<dbReference type="GO" id="GO:0004252">
    <property type="term" value="F:serine-type endopeptidase activity"/>
    <property type="evidence" value="ECO:0007669"/>
    <property type="project" value="InterPro"/>
</dbReference>
<dbReference type="STRING" id="1007103.GCA_000213315_04594"/>
<evidence type="ECO:0000313" key="5">
    <source>
        <dbReference type="Proteomes" id="UP000076563"/>
    </source>
</evidence>